<feature type="region of interest" description="Disordered" evidence="1">
    <location>
        <begin position="147"/>
        <end position="181"/>
    </location>
</feature>
<dbReference type="OrthoDB" id="6365739at2759"/>
<feature type="compositionally biased region" description="Low complexity" evidence="1">
    <location>
        <begin position="162"/>
        <end position="181"/>
    </location>
</feature>
<reference evidence="3 4" key="2">
    <citation type="submission" date="2019-01" db="EMBL/GenBank/DDBJ databases">
        <title>The decoding of complex shrimp genome reveals the adaptation for benthos swimmer, frequently molting mechanism and breeding impact on genome.</title>
        <authorList>
            <person name="Sun Y."/>
            <person name="Gao Y."/>
            <person name="Yu Y."/>
        </authorList>
    </citation>
    <scope>NUCLEOTIDE SEQUENCE [LARGE SCALE GENOMIC DNA]</scope>
    <source>
        <tissue evidence="3">Muscle</tissue>
    </source>
</reference>
<feature type="chain" id="PRO_5018530714" evidence="2">
    <location>
        <begin position="21"/>
        <end position="181"/>
    </location>
</feature>
<comment type="caution">
    <text evidence="3">The sequence shown here is derived from an EMBL/GenBank/DDBJ whole genome shotgun (WGS) entry which is preliminary data.</text>
</comment>
<accession>A0A3R7P200</accession>
<keyword evidence="2" id="KW-0732">Signal</keyword>
<dbReference type="EMBL" id="QCYY01002052">
    <property type="protein sequence ID" value="ROT73208.1"/>
    <property type="molecule type" value="Genomic_DNA"/>
</dbReference>
<sequence length="181" mass="19015">MGSAAWIFVLAAVLALGVAGEKPEDLTSKETPPEDAEARVKRQGGGIGNNFILPTVNNFRNRAGTRSFGGSSANQFLNRPVQVGGGRASFSRNASPSSGFSVLNNDPLGLFNRQSSFQPSSAASVQRFQGGQVSSTTFPPSFQRTAFLSSSSRYSEPPALHSPSVHSSRSSCGSPARSFQS</sequence>
<proteinExistence type="predicted"/>
<dbReference type="AlphaFoldDB" id="A0A3R7P200"/>
<reference evidence="3 4" key="1">
    <citation type="submission" date="2018-04" db="EMBL/GenBank/DDBJ databases">
        <authorList>
            <person name="Zhang X."/>
            <person name="Yuan J."/>
            <person name="Li F."/>
            <person name="Xiang J."/>
        </authorList>
    </citation>
    <scope>NUCLEOTIDE SEQUENCE [LARGE SCALE GENOMIC DNA]</scope>
    <source>
        <tissue evidence="3">Muscle</tissue>
    </source>
</reference>
<evidence type="ECO:0000313" key="3">
    <source>
        <dbReference type="EMBL" id="ROT73208.1"/>
    </source>
</evidence>
<feature type="signal peptide" evidence="2">
    <location>
        <begin position="1"/>
        <end position="20"/>
    </location>
</feature>
<name>A0A3R7P200_PENVA</name>
<keyword evidence="4" id="KW-1185">Reference proteome</keyword>
<evidence type="ECO:0000256" key="1">
    <source>
        <dbReference type="SAM" id="MobiDB-lite"/>
    </source>
</evidence>
<dbReference type="Proteomes" id="UP000283509">
    <property type="component" value="Unassembled WGS sequence"/>
</dbReference>
<evidence type="ECO:0000256" key="2">
    <source>
        <dbReference type="SAM" id="SignalP"/>
    </source>
</evidence>
<organism evidence="3 4">
    <name type="scientific">Penaeus vannamei</name>
    <name type="common">Whiteleg shrimp</name>
    <name type="synonym">Litopenaeus vannamei</name>
    <dbReference type="NCBI Taxonomy" id="6689"/>
    <lineage>
        <taxon>Eukaryota</taxon>
        <taxon>Metazoa</taxon>
        <taxon>Ecdysozoa</taxon>
        <taxon>Arthropoda</taxon>
        <taxon>Crustacea</taxon>
        <taxon>Multicrustacea</taxon>
        <taxon>Malacostraca</taxon>
        <taxon>Eumalacostraca</taxon>
        <taxon>Eucarida</taxon>
        <taxon>Decapoda</taxon>
        <taxon>Dendrobranchiata</taxon>
        <taxon>Penaeoidea</taxon>
        <taxon>Penaeidae</taxon>
        <taxon>Penaeus</taxon>
    </lineage>
</organism>
<protein>
    <submittedName>
        <fullName evidence="3">Uncharacterized protein</fullName>
    </submittedName>
</protein>
<gene>
    <name evidence="3" type="ORF">C7M84_008345</name>
</gene>
<evidence type="ECO:0000313" key="4">
    <source>
        <dbReference type="Proteomes" id="UP000283509"/>
    </source>
</evidence>